<feature type="compositionally biased region" description="Acidic residues" evidence="1">
    <location>
        <begin position="24"/>
        <end position="33"/>
    </location>
</feature>
<evidence type="ECO:0000256" key="1">
    <source>
        <dbReference type="SAM" id="MobiDB-lite"/>
    </source>
</evidence>
<evidence type="ECO:0000313" key="3">
    <source>
        <dbReference type="Proteomes" id="UP000007431"/>
    </source>
</evidence>
<sequence>MLVSVPTTATSLSDDSDVTLVDSETGDSSDDSDCETHAGHWQRRGACIIGAATVASMNIKASAFKHSTEDDDDFMMLEDVNLNESGPASAGRCPSSVALAGGRAGAHCPPWQTNWYRRWELLIELMRHDRERATVATPSPPQTPRPSGRKPHFYFAGDDESDGWSELV</sequence>
<dbReference type="HOGENOM" id="CLU_1587449_0_0_1"/>
<keyword evidence="3" id="KW-1185">Reference proteome</keyword>
<organism evidence="3">
    <name type="scientific">Schizophyllum commune (strain H4-8 / FGSC 9210)</name>
    <name type="common">Split gill fungus</name>
    <dbReference type="NCBI Taxonomy" id="578458"/>
    <lineage>
        <taxon>Eukaryota</taxon>
        <taxon>Fungi</taxon>
        <taxon>Dikarya</taxon>
        <taxon>Basidiomycota</taxon>
        <taxon>Agaricomycotina</taxon>
        <taxon>Agaricomycetes</taxon>
        <taxon>Agaricomycetidae</taxon>
        <taxon>Agaricales</taxon>
        <taxon>Schizophyllaceae</taxon>
        <taxon>Schizophyllum</taxon>
    </lineage>
</organism>
<dbReference type="VEuPathDB" id="FungiDB:SCHCODRAFT_02247103"/>
<feature type="compositionally biased region" description="Acidic residues" evidence="1">
    <location>
        <begin position="157"/>
        <end position="168"/>
    </location>
</feature>
<proteinExistence type="predicted"/>
<evidence type="ECO:0000313" key="2">
    <source>
        <dbReference type="EMBL" id="EFJ02892.1"/>
    </source>
</evidence>
<dbReference type="InParanoid" id="D8PNG0"/>
<accession>D8PNG0</accession>
<dbReference type="AlphaFoldDB" id="D8PNG0"/>
<feature type="compositionally biased region" description="Low complexity" evidence="1">
    <location>
        <begin position="7"/>
        <end position="23"/>
    </location>
</feature>
<dbReference type="EMBL" id="GL377302">
    <property type="protein sequence ID" value="EFJ02892.1"/>
    <property type="molecule type" value="Genomic_DNA"/>
</dbReference>
<dbReference type="Proteomes" id="UP000007431">
    <property type="component" value="Unassembled WGS sequence"/>
</dbReference>
<gene>
    <name evidence="2" type="ORF">SCHCODRAFT_83729</name>
</gene>
<feature type="region of interest" description="Disordered" evidence="1">
    <location>
        <begin position="1"/>
        <end position="37"/>
    </location>
</feature>
<protein>
    <submittedName>
        <fullName evidence="2">Expressed protein</fullName>
    </submittedName>
</protein>
<name>D8PNG0_SCHCM</name>
<feature type="region of interest" description="Disordered" evidence="1">
    <location>
        <begin position="132"/>
        <end position="168"/>
    </location>
</feature>
<reference evidence="2 3" key="1">
    <citation type="journal article" date="2010" name="Nat. Biotechnol.">
        <title>Genome sequence of the model mushroom Schizophyllum commune.</title>
        <authorList>
            <person name="Ohm R.A."/>
            <person name="de Jong J.F."/>
            <person name="Lugones L.G."/>
            <person name="Aerts A."/>
            <person name="Kothe E."/>
            <person name="Stajich J.E."/>
            <person name="de Vries R.P."/>
            <person name="Record E."/>
            <person name="Levasseur A."/>
            <person name="Baker S.E."/>
            <person name="Bartholomew K.A."/>
            <person name="Coutinho P.M."/>
            <person name="Erdmann S."/>
            <person name="Fowler T.J."/>
            <person name="Gathman A.C."/>
            <person name="Lombard V."/>
            <person name="Henrissat B."/>
            <person name="Knabe N."/>
            <person name="Kuees U."/>
            <person name="Lilly W.W."/>
            <person name="Lindquist E."/>
            <person name="Lucas S."/>
            <person name="Magnuson J.K."/>
            <person name="Piumi F."/>
            <person name="Raudaskoski M."/>
            <person name="Salamov A."/>
            <person name="Schmutz J."/>
            <person name="Schwarze F.W.M.R."/>
            <person name="vanKuyk P.A."/>
            <person name="Horton J.S."/>
            <person name="Grigoriev I.V."/>
            <person name="Woesten H.A.B."/>
        </authorList>
    </citation>
    <scope>NUCLEOTIDE SEQUENCE [LARGE SCALE GENOMIC DNA]</scope>
    <source>
        <strain evidence="3">H4-8 / FGSC 9210</strain>
    </source>
</reference>